<evidence type="ECO:0000313" key="3">
    <source>
        <dbReference type="EMBL" id="MBR7833110.1"/>
    </source>
</evidence>
<proteinExistence type="predicted"/>
<dbReference type="Pfam" id="PF05048">
    <property type="entry name" value="NosD"/>
    <property type="match status" value="1"/>
</dbReference>
<evidence type="ECO:0000259" key="2">
    <source>
        <dbReference type="Pfam" id="PF05048"/>
    </source>
</evidence>
<dbReference type="Proteomes" id="UP000675781">
    <property type="component" value="Unassembled WGS sequence"/>
</dbReference>
<reference evidence="3" key="1">
    <citation type="submission" date="2021-04" db="EMBL/GenBank/DDBJ databases">
        <title>Genome based classification of Actinospica acidithermotolerans sp. nov., an actinobacterium isolated from an Indonesian hot spring.</title>
        <authorList>
            <person name="Kusuma A.B."/>
            <person name="Putra K.E."/>
            <person name="Nafisah S."/>
            <person name="Loh J."/>
            <person name="Nouioui I."/>
            <person name="Goodfellow M."/>
        </authorList>
    </citation>
    <scope>NUCLEOTIDE SEQUENCE</scope>
    <source>
        <strain evidence="3">CSCA 57</strain>
    </source>
</reference>
<comment type="caution">
    <text evidence="3">The sequence shown here is derived from an EMBL/GenBank/DDBJ whole genome shotgun (WGS) entry which is preliminary data.</text>
</comment>
<sequence length="399" mass="41436">MRRGAAGHTVSGGGQGVGIAIGFDQPVQQTGDEVENGSLENLGDAVNFGDVGGTVFSHLRITDAASGGPVFRTRDGEVGGYTILDSSITTPVGEYLTYASIEDTPGFTLENSTVDGGQYYLSQTAGPLFERDTFTDVPMTFDNEGGIRASDSSFLDSPIYDGPDYADDDFSYDTFSGAGTAVDVWSMQNETFTHDVFSADGVGLELDGDYGATVTDSVFSDDGEGAADSSNENTGAGGGDVFTSDTFTHDSGGLGMYSIAGDTVSDDSFTDDGLGVYMEYPSSDTITRDRFVNDAMYGLYAWEQYPGGGSPIGLTVSDDVAVHDGHQPGTWTDPEGDAVVGAFFIYAPDGGVTVQDDHTADDGGWGIFLVPGAPDTLASGNVSSHDANGCNPATACAYH</sequence>
<dbReference type="AlphaFoldDB" id="A0A941ELH3"/>
<dbReference type="EMBL" id="JAGSOG010000022">
    <property type="protein sequence ID" value="MBR7833110.1"/>
    <property type="molecule type" value="Genomic_DNA"/>
</dbReference>
<dbReference type="InterPro" id="IPR011050">
    <property type="entry name" value="Pectin_lyase_fold/virulence"/>
</dbReference>
<keyword evidence="4" id="KW-1185">Reference proteome</keyword>
<organism evidence="3 4">
    <name type="scientific">Actinospica durhamensis</name>
    <dbReference type="NCBI Taxonomy" id="1508375"/>
    <lineage>
        <taxon>Bacteria</taxon>
        <taxon>Bacillati</taxon>
        <taxon>Actinomycetota</taxon>
        <taxon>Actinomycetes</taxon>
        <taxon>Catenulisporales</taxon>
        <taxon>Actinospicaceae</taxon>
        <taxon>Actinospica</taxon>
    </lineage>
</organism>
<feature type="region of interest" description="Disordered" evidence="1">
    <location>
        <begin position="219"/>
        <end position="241"/>
    </location>
</feature>
<dbReference type="RefSeq" id="WP_212527632.1">
    <property type="nucleotide sequence ID" value="NZ_JAGSOG010000022.1"/>
</dbReference>
<feature type="domain" description="Periplasmic copper-binding protein NosD beta helix" evidence="2">
    <location>
        <begin position="174"/>
        <end position="303"/>
    </location>
</feature>
<gene>
    <name evidence="3" type="ORF">KDL01_07535</name>
</gene>
<dbReference type="SUPFAM" id="SSF51126">
    <property type="entry name" value="Pectin lyase-like"/>
    <property type="match status" value="1"/>
</dbReference>
<name>A0A941ELH3_9ACTN</name>
<protein>
    <recommendedName>
        <fullName evidence="2">Periplasmic copper-binding protein NosD beta helix domain-containing protein</fullName>
    </recommendedName>
</protein>
<dbReference type="InterPro" id="IPR007742">
    <property type="entry name" value="NosD_dom"/>
</dbReference>
<accession>A0A941ELH3</accession>
<evidence type="ECO:0000313" key="4">
    <source>
        <dbReference type="Proteomes" id="UP000675781"/>
    </source>
</evidence>
<evidence type="ECO:0000256" key="1">
    <source>
        <dbReference type="SAM" id="MobiDB-lite"/>
    </source>
</evidence>